<dbReference type="InterPro" id="IPR037135">
    <property type="entry name" value="DUF1653-like_dom_sf"/>
</dbReference>
<dbReference type="AlphaFoldDB" id="A0A173S9Q0"/>
<evidence type="ECO:0000313" key="3">
    <source>
        <dbReference type="Proteomes" id="UP000095597"/>
    </source>
</evidence>
<dbReference type="Pfam" id="PF07866">
    <property type="entry name" value="DUF1653"/>
    <property type="match status" value="1"/>
</dbReference>
<name>A0A173S9Q0_9FIRM</name>
<dbReference type="EMBL" id="CYXO01000004">
    <property type="protein sequence ID" value="CUM86736.1"/>
    <property type="molecule type" value="Genomic_DNA"/>
</dbReference>
<dbReference type="Gene3D" id="2.30.30.320">
    <property type="entry name" value="DUF1653-like domain"/>
    <property type="match status" value="1"/>
</dbReference>
<evidence type="ECO:0000259" key="1">
    <source>
        <dbReference type="Pfam" id="PF07866"/>
    </source>
</evidence>
<dbReference type="RefSeq" id="WP_242856327.1">
    <property type="nucleotide sequence ID" value="NZ_CYXO01000004.1"/>
</dbReference>
<protein>
    <submittedName>
        <fullName evidence="2">Uncharacterized protein conserved in bacteria</fullName>
    </submittedName>
</protein>
<dbReference type="Proteomes" id="UP000095597">
    <property type="component" value="Unassembled WGS sequence"/>
</dbReference>
<gene>
    <name evidence="2" type="ORF">ERS852573_00893</name>
</gene>
<sequence length="152" mass="17451">MAKIFKVSGYIVDVNGGSNVDEVIAEVSSGFDGMINQHIHVEESDIGEWDDESPLNYDNCDLADCEKYFKRKVPVETDRKVEIGKTYRHFKGHTVKVIAISQDTEAPGQFYVVYECEDGAIWNRPYGMFVSEVDHVKYPNVQQKYRFELVED</sequence>
<organism evidence="2 3">
    <name type="scientific">Dorea longicatena</name>
    <dbReference type="NCBI Taxonomy" id="88431"/>
    <lineage>
        <taxon>Bacteria</taxon>
        <taxon>Bacillati</taxon>
        <taxon>Bacillota</taxon>
        <taxon>Clostridia</taxon>
        <taxon>Lachnospirales</taxon>
        <taxon>Lachnospiraceae</taxon>
        <taxon>Dorea</taxon>
    </lineage>
</organism>
<evidence type="ECO:0000313" key="2">
    <source>
        <dbReference type="EMBL" id="CUM86736.1"/>
    </source>
</evidence>
<reference evidence="2 3" key="1">
    <citation type="submission" date="2015-09" db="EMBL/GenBank/DDBJ databases">
        <authorList>
            <consortium name="Pathogen Informatics"/>
        </authorList>
    </citation>
    <scope>NUCLEOTIDE SEQUENCE [LARGE SCALE GENOMIC DNA]</scope>
    <source>
        <strain evidence="2 3">2789STDY5834961</strain>
    </source>
</reference>
<feature type="domain" description="DUF1653" evidence="1">
    <location>
        <begin position="86"/>
        <end position="148"/>
    </location>
</feature>
<dbReference type="InterPro" id="IPR023387">
    <property type="entry name" value="DUF1653-like_dom"/>
</dbReference>
<proteinExistence type="predicted"/>
<accession>A0A173S9Q0</accession>